<dbReference type="PANTHER" id="PTHR30483:SF6">
    <property type="entry name" value="PERIPLASMIC BINDING PROTEIN OF ABC TRANSPORTER FOR NATURAL AMINO ACIDS"/>
    <property type="match status" value="1"/>
</dbReference>
<reference evidence="5 6" key="1">
    <citation type="submission" date="2018-11" db="EMBL/GenBank/DDBJ databases">
        <authorList>
            <person name="Criscuolo A."/>
        </authorList>
    </citation>
    <scope>NUCLEOTIDE SEQUENCE [LARGE SCALE GENOMIC DNA]</scope>
    <source>
        <strain evidence="5">ACIP111625</strain>
    </source>
</reference>
<keyword evidence="2" id="KW-0732">Signal</keyword>
<keyword evidence="6" id="KW-1185">Reference proteome</keyword>
<dbReference type="EMBL" id="UXAW01000041">
    <property type="protein sequence ID" value="VDC22360.1"/>
    <property type="molecule type" value="Genomic_DNA"/>
</dbReference>
<proteinExistence type="inferred from homology"/>
<feature type="domain" description="Leucine-binding protein" evidence="4">
    <location>
        <begin position="41"/>
        <end position="379"/>
    </location>
</feature>
<keyword evidence="3" id="KW-0813">Transport</keyword>
<sequence>MTKHTGPAQTRRHFLRMAGAAGLAAPALIGSRGLAAEPQRIKMGMVTPLEGECAQWGIPITRAGQIWADEHNAEGGILCGDGERHMIDYSAYTNVCFYPNEELTAFRNAVLQDGCKYMFQTYTPASRKAIARFATQNEVLTNSYGGGFMSGDFPYLMGGITGSPTAFLGLVSHVLERHPEIKRVALMFTDNSFGLAGRAYSHAGCAPYVAAGNIEIVYNELFDPNMTDYFPLLGAVMQTRPDAIFYSDLPPGKQAILLEAAQSLGFEGVWMSHSWDLPQIAQRVDLAALEGRVYGGFGVDAMEPSFSDKAHRMYQSYVEKFGAGEWIGFAGLTYSAMATLDAAFAQSPSVEPADVMETLYGMSDIDHPIYGKSAWSGQDIFGVNHHLLTPTPKYVIQDGGLALSGVVNDHDWWEEHKAAALPVLQQHQMTEV</sequence>
<dbReference type="InterPro" id="IPR028082">
    <property type="entry name" value="Peripla_BP_I"/>
</dbReference>
<dbReference type="Proteomes" id="UP000277498">
    <property type="component" value="Unassembled WGS sequence"/>
</dbReference>
<comment type="similarity">
    <text evidence="1">Belongs to the leucine-binding protein family.</text>
</comment>
<dbReference type="GO" id="GO:0006865">
    <property type="term" value="P:amino acid transport"/>
    <property type="evidence" value="ECO:0007669"/>
    <property type="project" value="UniProtKB-KW"/>
</dbReference>
<accession>A0A3P5WT33</accession>
<name>A0A3P5WT33_9RHOB</name>
<protein>
    <recommendedName>
        <fullName evidence="4">Leucine-binding protein domain-containing protein</fullName>
    </recommendedName>
</protein>
<gene>
    <name evidence="5" type="ORF">XINFAN_00761</name>
</gene>
<dbReference type="RefSeq" id="WP_124085191.1">
    <property type="nucleotide sequence ID" value="NZ_UXAW01000041.1"/>
</dbReference>
<evidence type="ECO:0000313" key="6">
    <source>
        <dbReference type="Proteomes" id="UP000277498"/>
    </source>
</evidence>
<dbReference type="PANTHER" id="PTHR30483">
    <property type="entry name" value="LEUCINE-SPECIFIC-BINDING PROTEIN"/>
    <property type="match status" value="1"/>
</dbReference>
<dbReference type="AlphaFoldDB" id="A0A3P5WT33"/>
<evidence type="ECO:0000256" key="3">
    <source>
        <dbReference type="ARBA" id="ARBA00022970"/>
    </source>
</evidence>
<dbReference type="OrthoDB" id="9791590at2"/>
<dbReference type="InterPro" id="IPR051010">
    <property type="entry name" value="BCAA_transport"/>
</dbReference>
<dbReference type="PROSITE" id="PS51318">
    <property type="entry name" value="TAT"/>
    <property type="match status" value="1"/>
</dbReference>
<evidence type="ECO:0000256" key="1">
    <source>
        <dbReference type="ARBA" id="ARBA00010062"/>
    </source>
</evidence>
<dbReference type="Gene3D" id="3.40.50.2300">
    <property type="match status" value="2"/>
</dbReference>
<dbReference type="Pfam" id="PF13458">
    <property type="entry name" value="Peripla_BP_6"/>
    <property type="match status" value="1"/>
</dbReference>
<dbReference type="CDD" id="cd06336">
    <property type="entry name" value="PBP1_ABC_ligand_binding-like"/>
    <property type="match status" value="1"/>
</dbReference>
<evidence type="ECO:0000256" key="2">
    <source>
        <dbReference type="ARBA" id="ARBA00022729"/>
    </source>
</evidence>
<dbReference type="SUPFAM" id="SSF53822">
    <property type="entry name" value="Periplasmic binding protein-like I"/>
    <property type="match status" value="1"/>
</dbReference>
<dbReference type="InterPro" id="IPR006311">
    <property type="entry name" value="TAT_signal"/>
</dbReference>
<dbReference type="InterPro" id="IPR028081">
    <property type="entry name" value="Leu-bd"/>
</dbReference>
<keyword evidence="3" id="KW-0029">Amino-acid transport</keyword>
<evidence type="ECO:0000313" key="5">
    <source>
        <dbReference type="EMBL" id="VDC22360.1"/>
    </source>
</evidence>
<organism evidence="5 6">
    <name type="scientific">Pseudogemmobacter humi</name>
    <dbReference type="NCBI Taxonomy" id="2483812"/>
    <lineage>
        <taxon>Bacteria</taxon>
        <taxon>Pseudomonadati</taxon>
        <taxon>Pseudomonadota</taxon>
        <taxon>Alphaproteobacteria</taxon>
        <taxon>Rhodobacterales</taxon>
        <taxon>Paracoccaceae</taxon>
        <taxon>Pseudogemmobacter</taxon>
    </lineage>
</organism>
<evidence type="ECO:0000259" key="4">
    <source>
        <dbReference type="Pfam" id="PF13458"/>
    </source>
</evidence>